<name>A0A6F8VE80_9PROT</name>
<dbReference type="AlphaFoldDB" id="A0A6F8VE80"/>
<keyword evidence="2" id="KW-1185">Reference proteome</keyword>
<dbReference type="KEGG" id="slac:SKTS_19510"/>
<proteinExistence type="predicted"/>
<dbReference type="Proteomes" id="UP000502260">
    <property type="component" value="Chromosome"/>
</dbReference>
<sequence>MSRLIGLITANPAVLLWMALGAFLLGLSSGGAGAWWVQGLRLSAVQAEYVGFVATTKAEGEAAQKLATAAATEDKRKKENSDHDYKTTIASLNADIKRLRDARSGSRFVPAAPSGSRRVDLACFDRDELERTIREFDTTIQGLVDEGSADAVGLNVARFWAANIRKIDAK</sequence>
<evidence type="ECO:0000313" key="1">
    <source>
        <dbReference type="EMBL" id="BCB27065.1"/>
    </source>
</evidence>
<evidence type="ECO:0000313" key="2">
    <source>
        <dbReference type="Proteomes" id="UP000502260"/>
    </source>
</evidence>
<dbReference type="RefSeq" id="WP_173064022.1">
    <property type="nucleotide sequence ID" value="NZ_AP022853.1"/>
</dbReference>
<gene>
    <name evidence="1" type="ORF">SKTS_19510</name>
</gene>
<reference evidence="2" key="1">
    <citation type="submission" date="2020-03" db="EMBL/GenBank/DDBJ databases">
        <title>Complete genome sequence of sulfur-oxidizing bacterium skT11.</title>
        <authorList>
            <person name="Kanda M."/>
            <person name="Kojima H."/>
            <person name="Fukui M."/>
        </authorList>
    </citation>
    <scope>NUCLEOTIDE SEQUENCE [LARGE SCALE GENOMIC DNA]</scope>
    <source>
        <strain evidence="2">skT11</strain>
    </source>
</reference>
<accession>A0A6F8VE80</accession>
<protein>
    <submittedName>
        <fullName evidence="1">Uncharacterized protein</fullName>
    </submittedName>
</protein>
<dbReference type="EMBL" id="AP022853">
    <property type="protein sequence ID" value="BCB27065.1"/>
    <property type="molecule type" value="Genomic_DNA"/>
</dbReference>
<organism evidence="1 2">
    <name type="scientific">Sulfurimicrobium lacus</name>
    <dbReference type="NCBI Taxonomy" id="2715678"/>
    <lineage>
        <taxon>Bacteria</taxon>
        <taxon>Pseudomonadati</taxon>
        <taxon>Pseudomonadota</taxon>
        <taxon>Betaproteobacteria</taxon>
        <taxon>Nitrosomonadales</taxon>
        <taxon>Sulfuricellaceae</taxon>
        <taxon>Sulfurimicrobium</taxon>
    </lineage>
</organism>